<evidence type="ECO:0000313" key="5">
    <source>
        <dbReference type="EMBL" id="MDA2805319.1"/>
    </source>
</evidence>
<organism evidence="5 6">
    <name type="scientific">Nocardiopsis suaedae</name>
    <dbReference type="NCBI Taxonomy" id="3018444"/>
    <lineage>
        <taxon>Bacteria</taxon>
        <taxon>Bacillati</taxon>
        <taxon>Actinomycetota</taxon>
        <taxon>Actinomycetes</taxon>
        <taxon>Streptosporangiales</taxon>
        <taxon>Nocardiopsidaceae</taxon>
        <taxon>Nocardiopsis</taxon>
    </lineage>
</organism>
<dbReference type="Gene3D" id="3.40.630.10">
    <property type="entry name" value="Zn peptidases"/>
    <property type="match status" value="1"/>
</dbReference>
<evidence type="ECO:0000313" key="6">
    <source>
        <dbReference type="Proteomes" id="UP001165685"/>
    </source>
</evidence>
<proteinExistence type="inferred from homology"/>
<sequence length="348" mass="37325">MKRNWRIVTAVTAFALLSPASPALADAPEVPGRPVDPRPSTEELRRHLEKIEKRSRGAVDVAAIGTTNQGRPIFNATVGRGPLRLMYVTQQHGDEPLGTPAALELLEDLGVRPGRDERAVLDGVTLSVVVRANPDGHELDQRYNHDPDADPEYGEPGVGYDPNRYHSPALAPEDNPVPEAAAVRRQYEAFDPHLMVDYHMQGRYIDDDGEEITASLMWPTNDGVGDGERDLSRQAVAVSARAMEDSYDGANASLYPGGTYEGIARNAYGLLGSGSVLVELSATGPDMEQAQIASAYDSMYALAESAADGSLFAVDPDSADDIPERGEPLPGGGQGQAQPFHVEGDDLD</sequence>
<dbReference type="Pfam" id="PF00246">
    <property type="entry name" value="Peptidase_M14"/>
    <property type="match status" value="1"/>
</dbReference>
<feature type="chain" id="PRO_5046429555" evidence="3">
    <location>
        <begin position="26"/>
        <end position="348"/>
    </location>
</feature>
<dbReference type="EMBL" id="JAQFWP010000019">
    <property type="protein sequence ID" value="MDA2805319.1"/>
    <property type="molecule type" value="Genomic_DNA"/>
</dbReference>
<feature type="active site" description="Proton donor/acceptor" evidence="1">
    <location>
        <position position="279"/>
    </location>
</feature>
<feature type="region of interest" description="Disordered" evidence="2">
    <location>
        <begin position="137"/>
        <end position="158"/>
    </location>
</feature>
<evidence type="ECO:0000256" key="2">
    <source>
        <dbReference type="SAM" id="MobiDB-lite"/>
    </source>
</evidence>
<dbReference type="PROSITE" id="PS52035">
    <property type="entry name" value="PEPTIDASE_M14"/>
    <property type="match status" value="1"/>
</dbReference>
<dbReference type="RefSeq" id="WP_270677974.1">
    <property type="nucleotide sequence ID" value="NZ_JAQFWP010000019.1"/>
</dbReference>
<feature type="domain" description="Peptidase M14" evidence="4">
    <location>
        <begin position="36"/>
        <end position="306"/>
    </location>
</feature>
<protein>
    <submittedName>
        <fullName evidence="5">M14 family zinc carboxypeptidase</fullName>
    </submittedName>
</protein>
<keyword evidence="3" id="KW-0732">Signal</keyword>
<gene>
    <name evidence="5" type="ORF">O4U47_12425</name>
</gene>
<feature type="signal peptide" evidence="3">
    <location>
        <begin position="1"/>
        <end position="25"/>
    </location>
</feature>
<dbReference type="Proteomes" id="UP001165685">
    <property type="component" value="Unassembled WGS sequence"/>
</dbReference>
<evidence type="ECO:0000256" key="3">
    <source>
        <dbReference type="SAM" id="SignalP"/>
    </source>
</evidence>
<reference evidence="5" key="1">
    <citation type="submission" date="2023-01" db="EMBL/GenBank/DDBJ databases">
        <title>Draft genome sequence of Nocardiopsis sp. LSu2-4 isolated from halophytes.</title>
        <authorList>
            <person name="Duangmal K."/>
            <person name="Chantavorakit T."/>
        </authorList>
    </citation>
    <scope>NUCLEOTIDE SEQUENCE</scope>
    <source>
        <strain evidence="5">LSu2-4</strain>
    </source>
</reference>
<accession>A0ABT4TKV3</accession>
<evidence type="ECO:0000256" key="1">
    <source>
        <dbReference type="PROSITE-ProRule" id="PRU01379"/>
    </source>
</evidence>
<dbReference type="GO" id="GO:0004180">
    <property type="term" value="F:carboxypeptidase activity"/>
    <property type="evidence" value="ECO:0007669"/>
    <property type="project" value="UniProtKB-KW"/>
</dbReference>
<comment type="similarity">
    <text evidence="1">Belongs to the peptidase M14 family.</text>
</comment>
<keyword evidence="5" id="KW-0645">Protease</keyword>
<feature type="region of interest" description="Disordered" evidence="2">
    <location>
        <begin position="312"/>
        <end position="348"/>
    </location>
</feature>
<keyword evidence="5" id="KW-0121">Carboxypeptidase</keyword>
<dbReference type="InterPro" id="IPR000834">
    <property type="entry name" value="Peptidase_M14"/>
</dbReference>
<keyword evidence="6" id="KW-1185">Reference proteome</keyword>
<dbReference type="SMART" id="SM00631">
    <property type="entry name" value="Zn_pept"/>
    <property type="match status" value="1"/>
</dbReference>
<feature type="region of interest" description="Disordered" evidence="2">
    <location>
        <begin position="23"/>
        <end position="43"/>
    </location>
</feature>
<comment type="caution">
    <text evidence="5">The sequence shown here is derived from an EMBL/GenBank/DDBJ whole genome shotgun (WGS) entry which is preliminary data.</text>
</comment>
<keyword evidence="5" id="KW-0378">Hydrolase</keyword>
<evidence type="ECO:0000259" key="4">
    <source>
        <dbReference type="PROSITE" id="PS52035"/>
    </source>
</evidence>
<feature type="compositionally biased region" description="Basic and acidic residues" evidence="2">
    <location>
        <begin position="137"/>
        <end position="148"/>
    </location>
</feature>
<dbReference type="SUPFAM" id="SSF53187">
    <property type="entry name" value="Zn-dependent exopeptidases"/>
    <property type="match status" value="1"/>
</dbReference>
<name>A0ABT4TKV3_9ACTN</name>